<protein>
    <submittedName>
        <fullName evidence="2">DUF4114 domain-containing protein</fullName>
    </submittedName>
</protein>
<proteinExistence type="predicted"/>
<dbReference type="InterPro" id="IPR025193">
    <property type="entry name" value="DUF4114"/>
</dbReference>
<sequence>MHTYNSGTFIVGSSGEVDVDFLFDGGWFRGEIALFNVEGMEELIPGSEAFMLEAARRALTDSEQGRIINQDEIEGAKFSTTDFNWERDFNTGEYIGAKSFTFNPGDELGLMMVQHKTVQETFENPDRINEFGRFPLFSIPEANIGGSLPNQFEFVGLDGNGIIAGEDMRIFQADRDYNDVVLQFRGLDSNFASLDEYINPTRDFRDFPVGENLLEYAESRVLNEKDPGVFQVGESGEVTIDFLYDGGLYEGAVGIFSLEDINPEDLTTEEFTQKVVERVQSNSTEGHIVIQDSTEGAKYSAELEWEQAIPEGKNHFNDGSYLGTKTFTMTPGDNFALVMIPDGNFNQAIGANESVMKNDLIFSMQGANFQNQVQFVNVKTSAGGGTIASFEDDRIDRPSNEDYNDIVLAIEGIQEPIGLFSLEDRVFPDRNWAELPIGEDNILPYFDGNE</sequence>
<gene>
    <name evidence="2" type="ORF">I4641_16190</name>
</gene>
<keyword evidence="3" id="KW-1185">Reference proteome</keyword>
<feature type="domain" description="DUF4114" evidence="1">
    <location>
        <begin position="329"/>
        <end position="411"/>
    </location>
</feature>
<dbReference type="Pfam" id="PF13448">
    <property type="entry name" value="DUF4114"/>
    <property type="match status" value="2"/>
</dbReference>
<accession>A0A964BUM6</accession>
<evidence type="ECO:0000313" key="3">
    <source>
        <dbReference type="Proteomes" id="UP000729733"/>
    </source>
</evidence>
<dbReference type="AlphaFoldDB" id="A0A964BUM6"/>
<feature type="domain" description="DUF4114" evidence="1">
    <location>
        <begin position="102"/>
        <end position="185"/>
    </location>
</feature>
<dbReference type="Proteomes" id="UP000729733">
    <property type="component" value="Unassembled WGS sequence"/>
</dbReference>
<reference evidence="2" key="1">
    <citation type="journal article" date="2021" name="Antonie Van Leeuwenhoek">
        <title>Draft genome and description of Waterburya agarophytonicola gen. nov. sp. nov. (Pleurocapsales, Cyanobacteria): a seaweed symbiont.</title>
        <authorList>
            <person name="Bonthond G."/>
            <person name="Shalygin S."/>
            <person name="Bayer T."/>
            <person name="Weinberger F."/>
        </authorList>
    </citation>
    <scope>NUCLEOTIDE SEQUENCE</scope>
    <source>
        <strain evidence="2">KI4</strain>
    </source>
</reference>
<evidence type="ECO:0000313" key="2">
    <source>
        <dbReference type="EMBL" id="MCC0178516.1"/>
    </source>
</evidence>
<dbReference type="RefSeq" id="WP_229641614.1">
    <property type="nucleotide sequence ID" value="NZ_JADWDC010000045.1"/>
</dbReference>
<name>A0A964BUM6_9CYAN</name>
<evidence type="ECO:0000259" key="1">
    <source>
        <dbReference type="Pfam" id="PF13448"/>
    </source>
</evidence>
<dbReference type="EMBL" id="JADWDC010000045">
    <property type="protein sequence ID" value="MCC0178516.1"/>
    <property type="molecule type" value="Genomic_DNA"/>
</dbReference>
<comment type="caution">
    <text evidence="2">The sequence shown here is derived from an EMBL/GenBank/DDBJ whole genome shotgun (WGS) entry which is preliminary data.</text>
</comment>
<organism evidence="2 3">
    <name type="scientific">Waterburya agarophytonicola KI4</name>
    <dbReference type="NCBI Taxonomy" id="2874699"/>
    <lineage>
        <taxon>Bacteria</taxon>
        <taxon>Bacillati</taxon>
        <taxon>Cyanobacteriota</taxon>
        <taxon>Cyanophyceae</taxon>
        <taxon>Pleurocapsales</taxon>
        <taxon>Hyellaceae</taxon>
        <taxon>Waterburya</taxon>
        <taxon>Waterburya agarophytonicola</taxon>
    </lineage>
</organism>